<dbReference type="RefSeq" id="XP_006815563.1">
    <property type="nucleotide sequence ID" value="XM_006815500.1"/>
</dbReference>
<keyword evidence="1" id="KW-0732">Signal</keyword>
<feature type="signal peptide" evidence="1">
    <location>
        <begin position="1"/>
        <end position="21"/>
    </location>
</feature>
<gene>
    <name evidence="3" type="primary">LOC102804246</name>
</gene>
<dbReference type="GeneID" id="102804246"/>
<name>A0ABM0M6C2_SACKO</name>
<evidence type="ECO:0000313" key="3">
    <source>
        <dbReference type="RefSeq" id="XP_006815563.1"/>
    </source>
</evidence>
<protein>
    <submittedName>
        <fullName evidence="3">Uncharacterized protein LOC102804246</fullName>
    </submittedName>
</protein>
<evidence type="ECO:0000313" key="2">
    <source>
        <dbReference type="Proteomes" id="UP000694865"/>
    </source>
</evidence>
<proteinExistence type="predicted"/>
<evidence type="ECO:0000256" key="1">
    <source>
        <dbReference type="SAM" id="SignalP"/>
    </source>
</evidence>
<feature type="chain" id="PRO_5047158398" evidence="1">
    <location>
        <begin position="22"/>
        <end position="579"/>
    </location>
</feature>
<keyword evidence="2" id="KW-1185">Reference proteome</keyword>
<dbReference type="Proteomes" id="UP000694865">
    <property type="component" value="Unplaced"/>
</dbReference>
<sequence length="579" mass="64105">MLLATFSSFLVVLLTVKPVFCAFGADISPDNADTRFSVMGKVTKDEFNVTNGVVDLKLNVQDTENVYEFWILDFQEFKFIQNAYPIDETTGNLVSGRTGECSSVYEDSTFPTYFEDGYFTDKVDGELASKKLFTEFVRGTVDANNKRTDQIIFEGDMGTFFSCLKSDGITNIWQVAGSNSDEIEYRTKLYATNVRPKDDAVATAGISFVQSHIELIWRLSRTAIGKFIISSTAILKPIFEFAIVSTVYDAAGDPIPTQARLKLRFTTIVDSDAKMVVYKANEVDYIPDNADHNLITIEKSPATTITTVPTCIMVTDIIGTDQQYQCHQTWEFQFLLSISTDNIDNNVPIDASGVFEFLFDTYTCTNVGGVIDVSTCILDDGEPAKLSAAITIQTTVLLEDAEDDKVTITLVSLRGANNDEFSADGARGVLHKEEVTLDVKFSPALLRADYTLKLMLFMVCRGSEYSTPSYPDGCLAAPSLDRYVAHVDDEFSFGRPAIGAPSFDGLDVVSDFTQALSSHAYVQLDGDGNLMPVPLHRSVFVNLALSAVSCHLYNNCSLQIRRENYKTERRLSATTLIQY</sequence>
<accession>A0ABM0M6C2</accession>
<organism evidence="2 3">
    <name type="scientific">Saccoglossus kowalevskii</name>
    <name type="common">Acorn worm</name>
    <dbReference type="NCBI Taxonomy" id="10224"/>
    <lineage>
        <taxon>Eukaryota</taxon>
        <taxon>Metazoa</taxon>
        <taxon>Hemichordata</taxon>
        <taxon>Enteropneusta</taxon>
        <taxon>Harrimaniidae</taxon>
        <taxon>Saccoglossus</taxon>
    </lineage>
</organism>
<reference evidence="3" key="1">
    <citation type="submission" date="2025-08" db="UniProtKB">
        <authorList>
            <consortium name="RefSeq"/>
        </authorList>
    </citation>
    <scope>IDENTIFICATION</scope>
    <source>
        <tissue evidence="3">Testes</tissue>
    </source>
</reference>